<dbReference type="AlphaFoldDB" id="E3T2Z2"/>
<dbReference type="EMBL" id="GU191796">
    <property type="protein sequence ID" value="ACZ28604.1"/>
    <property type="molecule type" value="Genomic_DNA"/>
</dbReference>
<evidence type="ECO:0000313" key="2">
    <source>
        <dbReference type="EMBL" id="ACZ28604.1"/>
    </source>
</evidence>
<proteinExistence type="predicted"/>
<feature type="coiled-coil region" evidence="1">
    <location>
        <begin position="24"/>
        <end position="51"/>
    </location>
</feature>
<evidence type="ECO:0008006" key="3">
    <source>
        <dbReference type="Google" id="ProtNLM"/>
    </source>
</evidence>
<organism evidence="2">
    <name type="scientific">uncultured organism</name>
    <dbReference type="NCBI Taxonomy" id="155900"/>
    <lineage>
        <taxon>unclassified sequences</taxon>
        <taxon>environmental samples</taxon>
    </lineage>
</organism>
<reference evidence="2" key="1">
    <citation type="journal article" date="2011" name="ISME J.">
        <title>Comparative metagenomics of microbial communities inhabiting deep-sea hydrothermal vent chimneys with contrasting chemistries.</title>
        <authorList>
            <person name="Xie W."/>
            <person name="Wang F."/>
            <person name="Guo L."/>
            <person name="Chen Z."/>
            <person name="Sievert S.M."/>
            <person name="Meng J."/>
            <person name="Huang G."/>
            <person name="Li Y."/>
            <person name="Yan Q."/>
            <person name="Wu S."/>
            <person name="Wang X."/>
            <person name="Chen S."/>
            <person name="He G."/>
            <person name="Xiao X."/>
            <person name="Xu A."/>
        </authorList>
    </citation>
    <scope>NUCLEOTIDE SEQUENCE</scope>
</reference>
<name>E3T2Z2_9ZZZZ</name>
<accession>E3T2Z2</accession>
<sequence>MKNAIIKQLLRAKKMHVSVAKKNLSIAHLNLEKIRRQIEILEAELFKIKKDSTIRQEKALREALRENFNIVSHTRVCNVYKLLDEEILRQNKKIWQEHRAERDALNKIVKAQAILTKSMQKEEKISYVVDKVMREELVRNTIIDEVL</sequence>
<evidence type="ECO:0000256" key="1">
    <source>
        <dbReference type="SAM" id="Coils"/>
    </source>
</evidence>
<keyword evidence="1" id="KW-0175">Coiled coil</keyword>
<protein>
    <recommendedName>
        <fullName evidence="3">Flagellar FliJ protein</fullName>
    </recommendedName>
</protein>